<keyword evidence="2" id="KW-1185">Reference proteome</keyword>
<dbReference type="AlphaFoldDB" id="A0A284VNS3"/>
<organism evidence="1 2">
    <name type="scientific">Candidatus Methanoperedens nitratireducens</name>
    <dbReference type="NCBI Taxonomy" id="1392998"/>
    <lineage>
        <taxon>Archaea</taxon>
        <taxon>Methanobacteriati</taxon>
        <taxon>Methanobacteriota</taxon>
        <taxon>Stenosarchaea group</taxon>
        <taxon>Methanomicrobia</taxon>
        <taxon>Methanosarcinales</taxon>
        <taxon>ANME-2 cluster</taxon>
        <taxon>Candidatus Methanoperedentaceae</taxon>
        <taxon>Candidatus Methanoperedens</taxon>
    </lineage>
</organism>
<protein>
    <submittedName>
        <fullName evidence="1">Uncharacterized protein</fullName>
    </submittedName>
</protein>
<sequence length="37" mass="4319">MNFEKRFEHKDTSETLPITAIFQESPFGAKLTFEKSL</sequence>
<accession>A0A284VNS3</accession>
<proteinExistence type="predicted"/>
<gene>
    <name evidence="1" type="ORF">MNV_2070001</name>
</gene>
<name>A0A284VNS3_9EURY</name>
<evidence type="ECO:0000313" key="1">
    <source>
        <dbReference type="EMBL" id="SNQ60878.1"/>
    </source>
</evidence>
<evidence type="ECO:0000313" key="2">
    <source>
        <dbReference type="Proteomes" id="UP000218615"/>
    </source>
</evidence>
<reference evidence="2" key="1">
    <citation type="submission" date="2017-06" db="EMBL/GenBank/DDBJ databases">
        <authorList>
            <person name="Cremers G."/>
        </authorList>
    </citation>
    <scope>NUCLEOTIDE SEQUENCE [LARGE SCALE GENOMIC DNA]</scope>
</reference>
<dbReference type="Proteomes" id="UP000218615">
    <property type="component" value="Unassembled WGS sequence"/>
</dbReference>
<dbReference type="EMBL" id="FZMP01000121">
    <property type="protein sequence ID" value="SNQ60878.1"/>
    <property type="molecule type" value="Genomic_DNA"/>
</dbReference>